<accession>A0A923I768</accession>
<evidence type="ECO:0000256" key="1">
    <source>
        <dbReference type="SAM" id="Phobius"/>
    </source>
</evidence>
<organism evidence="2 3">
    <name type="scientific">Anaerofilum hominis</name>
    <dbReference type="NCBI Taxonomy" id="2763016"/>
    <lineage>
        <taxon>Bacteria</taxon>
        <taxon>Bacillati</taxon>
        <taxon>Bacillota</taxon>
        <taxon>Clostridia</taxon>
        <taxon>Eubacteriales</taxon>
        <taxon>Oscillospiraceae</taxon>
        <taxon>Anaerofilum</taxon>
    </lineage>
</organism>
<reference evidence="2" key="1">
    <citation type="submission" date="2020-08" db="EMBL/GenBank/DDBJ databases">
        <title>Genome public.</title>
        <authorList>
            <person name="Liu C."/>
            <person name="Sun Q."/>
        </authorList>
    </citation>
    <scope>NUCLEOTIDE SEQUENCE</scope>
    <source>
        <strain evidence="2">BX8</strain>
    </source>
</reference>
<evidence type="ECO:0000313" key="3">
    <source>
        <dbReference type="Proteomes" id="UP000659630"/>
    </source>
</evidence>
<keyword evidence="1" id="KW-0472">Membrane</keyword>
<keyword evidence="2" id="KW-0131">Cell cycle</keyword>
<dbReference type="Proteomes" id="UP000659630">
    <property type="component" value="Unassembled WGS sequence"/>
</dbReference>
<proteinExistence type="predicted"/>
<dbReference type="RefSeq" id="WP_186887888.1">
    <property type="nucleotide sequence ID" value="NZ_JACONZ010000002.1"/>
</dbReference>
<protein>
    <submittedName>
        <fullName evidence="2">Cell division protein FtsL</fullName>
    </submittedName>
</protein>
<keyword evidence="2" id="KW-0132">Cell division</keyword>
<name>A0A923I768_9FIRM</name>
<gene>
    <name evidence="2" type="ORF">H8S23_08475</name>
</gene>
<keyword evidence="3" id="KW-1185">Reference proteome</keyword>
<dbReference type="EMBL" id="JACONZ010000002">
    <property type="protein sequence ID" value="MBC5581545.1"/>
    <property type="molecule type" value="Genomic_DNA"/>
</dbReference>
<comment type="caution">
    <text evidence="2">The sequence shown here is derived from an EMBL/GenBank/DDBJ whole genome shotgun (WGS) entry which is preliminary data.</text>
</comment>
<feature type="transmembrane region" description="Helical" evidence="1">
    <location>
        <begin position="34"/>
        <end position="54"/>
    </location>
</feature>
<dbReference type="GO" id="GO:0051301">
    <property type="term" value="P:cell division"/>
    <property type="evidence" value="ECO:0007669"/>
    <property type="project" value="UniProtKB-KW"/>
</dbReference>
<keyword evidence="1" id="KW-1133">Transmembrane helix</keyword>
<evidence type="ECO:0000313" key="2">
    <source>
        <dbReference type="EMBL" id="MBC5581545.1"/>
    </source>
</evidence>
<dbReference type="AlphaFoldDB" id="A0A923I768"/>
<keyword evidence="1" id="KW-0812">Transmembrane</keyword>
<sequence length="153" mass="17249">MQQAAYDLSTFENREERPRLQVARGAKPKRKFDFSGLKIVATVAVIFSLAWGVLYSRAQITELTTQISAAESDLSDAKSEYDYLNLQLESKTDLASVETYAVTQLGLTKMDASQITYLTMENEDKIVKPESEVKTFFDNFSSGFMNVMEYLAP</sequence>